<gene>
    <name evidence="1" type="ORF">M23134_05869</name>
</gene>
<sequence>MQRKALYLSWLLIVTLFGCEHLDIKASEAAQHKGKYATVHGKVASVKTINFGKPNELNFLNLGRAHPRQYFTIVIKGRYKNRFRPLRDYKGKKVKVTGRIGVHKGKPQIRLKAANKLKILD</sequence>
<name>A1ZXL9_MICM2</name>
<keyword evidence="2" id="KW-1185">Reference proteome</keyword>
<dbReference type="AlphaFoldDB" id="A1ZXL9"/>
<evidence type="ECO:0000313" key="2">
    <source>
        <dbReference type="Proteomes" id="UP000004095"/>
    </source>
</evidence>
<dbReference type="Proteomes" id="UP000004095">
    <property type="component" value="Unassembled WGS sequence"/>
</dbReference>
<dbReference type="PROSITE" id="PS51257">
    <property type="entry name" value="PROKAR_LIPOPROTEIN"/>
    <property type="match status" value="1"/>
</dbReference>
<dbReference type="EMBL" id="AAWS01000059">
    <property type="protein sequence ID" value="EAY24894.1"/>
    <property type="molecule type" value="Genomic_DNA"/>
</dbReference>
<accession>A1ZXL9</accession>
<dbReference type="OrthoDB" id="1524522at2"/>
<dbReference type="RefSeq" id="WP_002703963.1">
    <property type="nucleotide sequence ID" value="NZ_AAWS01000059.1"/>
</dbReference>
<proteinExistence type="predicted"/>
<evidence type="ECO:0000313" key="1">
    <source>
        <dbReference type="EMBL" id="EAY24894.1"/>
    </source>
</evidence>
<dbReference type="eggNOG" id="COG4085">
    <property type="taxonomic scope" value="Bacteria"/>
</dbReference>
<reference evidence="1 2" key="1">
    <citation type="submission" date="2007-01" db="EMBL/GenBank/DDBJ databases">
        <authorList>
            <person name="Haygood M."/>
            <person name="Podell S."/>
            <person name="Anderson C."/>
            <person name="Hopkinson B."/>
            <person name="Roe K."/>
            <person name="Barbeau K."/>
            <person name="Gaasterland T."/>
            <person name="Ferriera S."/>
            <person name="Johnson J."/>
            <person name="Kravitz S."/>
            <person name="Beeson K."/>
            <person name="Sutton G."/>
            <person name="Rogers Y.-H."/>
            <person name="Friedman R."/>
            <person name="Frazier M."/>
            <person name="Venter J.C."/>
        </authorList>
    </citation>
    <scope>NUCLEOTIDE SEQUENCE [LARGE SCALE GENOMIC DNA]</scope>
    <source>
        <strain evidence="1 2">ATCC 23134</strain>
    </source>
</reference>
<comment type="caution">
    <text evidence="1">The sequence shown here is derived from an EMBL/GenBank/DDBJ whole genome shotgun (WGS) entry which is preliminary data.</text>
</comment>
<protein>
    <submittedName>
        <fullName evidence="1">Lipoprotein, putative</fullName>
    </submittedName>
</protein>
<organism evidence="1 2">
    <name type="scientific">Microscilla marina ATCC 23134</name>
    <dbReference type="NCBI Taxonomy" id="313606"/>
    <lineage>
        <taxon>Bacteria</taxon>
        <taxon>Pseudomonadati</taxon>
        <taxon>Bacteroidota</taxon>
        <taxon>Cytophagia</taxon>
        <taxon>Cytophagales</taxon>
        <taxon>Microscillaceae</taxon>
        <taxon>Microscilla</taxon>
    </lineage>
</organism>
<keyword evidence="1" id="KW-0449">Lipoprotein</keyword>